<keyword evidence="8 15" id="KW-1133">Transmembrane helix</keyword>
<evidence type="ECO:0000256" key="12">
    <source>
        <dbReference type="ARBA" id="ARBA00023136"/>
    </source>
</evidence>
<sequence>MEVPWIALVLGAIVVWFVLHWAPHRRPLPYPPGPKGYPLVGYVKAVPDPIWKTYADWGREHASDVIRYNALGNDIVVVNTLKAANELLDKRSSIYSDRPATGLVMVRDLAGYGWSPVLAPYNSRLWHGSRRIFQRTLNPQASRQYRSLQLIAAHKLLRRLLESPGGFRAHTRYMVGEVIIRAAYGIDVQDKDDPYIAVAEHGLWIANECMAPGRWLVDIVPILKYVPEWVPGAGFKRQARIWNKHVQAMADVPFALAKSRHDLPADCAAKVVLEDLESDADDMENFVIKATLGTMYGAGSDTTTTILDTFFLAMTLNPDIRKEAQMAVDRVCEDRLPDFSDYDDIPYVHAIVMECLRWRPALPLAVPHSTTQDDQYEGYFIPAKSIVFPNIKAMMLDPGTYPNPEQFRPARFLNHAQDSLDLTVPDPTPVVFGFGRRACPGRWIAYDSLWIAIACALAAFDISPVEDEGGRPVFPDAKYTDGLISYPDDFECRITPRSAQHRKLVTAAVDSEV</sequence>
<dbReference type="GO" id="GO:0005506">
    <property type="term" value="F:iron ion binding"/>
    <property type="evidence" value="ECO:0007669"/>
    <property type="project" value="InterPro"/>
</dbReference>
<dbReference type="HOGENOM" id="CLU_001570_2_3_1"/>
<evidence type="ECO:0000256" key="7">
    <source>
        <dbReference type="ARBA" id="ARBA00022723"/>
    </source>
</evidence>
<evidence type="ECO:0000256" key="10">
    <source>
        <dbReference type="ARBA" id="ARBA00023004"/>
    </source>
</evidence>
<keyword evidence="6 15" id="KW-0812">Transmembrane</keyword>
<evidence type="ECO:0000256" key="15">
    <source>
        <dbReference type="SAM" id="Phobius"/>
    </source>
</evidence>
<evidence type="ECO:0000256" key="8">
    <source>
        <dbReference type="ARBA" id="ARBA00022989"/>
    </source>
</evidence>
<organism evidence="16 17">
    <name type="scientific">Phlebiopsis gigantea (strain 11061_1 CR5-6)</name>
    <name type="common">White-rot fungus</name>
    <name type="synonym">Peniophora gigantea</name>
    <dbReference type="NCBI Taxonomy" id="745531"/>
    <lineage>
        <taxon>Eukaryota</taxon>
        <taxon>Fungi</taxon>
        <taxon>Dikarya</taxon>
        <taxon>Basidiomycota</taxon>
        <taxon>Agaricomycotina</taxon>
        <taxon>Agaricomycetes</taxon>
        <taxon>Polyporales</taxon>
        <taxon>Phanerochaetaceae</taxon>
        <taxon>Phlebiopsis</taxon>
    </lineage>
</organism>
<reference evidence="16 17" key="1">
    <citation type="journal article" date="2014" name="PLoS Genet.">
        <title>Analysis of the Phlebiopsis gigantea genome, transcriptome and secretome provides insight into its pioneer colonization strategies of wood.</title>
        <authorList>
            <person name="Hori C."/>
            <person name="Ishida T."/>
            <person name="Igarashi K."/>
            <person name="Samejima M."/>
            <person name="Suzuki H."/>
            <person name="Master E."/>
            <person name="Ferreira P."/>
            <person name="Ruiz-Duenas F.J."/>
            <person name="Held B."/>
            <person name="Canessa P."/>
            <person name="Larrondo L.F."/>
            <person name="Schmoll M."/>
            <person name="Druzhinina I.S."/>
            <person name="Kubicek C.P."/>
            <person name="Gaskell J.A."/>
            <person name="Kersten P."/>
            <person name="St John F."/>
            <person name="Glasner J."/>
            <person name="Sabat G."/>
            <person name="Splinter BonDurant S."/>
            <person name="Syed K."/>
            <person name="Yadav J."/>
            <person name="Mgbeahuruike A.C."/>
            <person name="Kovalchuk A."/>
            <person name="Asiegbu F.O."/>
            <person name="Lackner G."/>
            <person name="Hoffmeister D."/>
            <person name="Rencoret J."/>
            <person name="Gutierrez A."/>
            <person name="Sun H."/>
            <person name="Lindquist E."/>
            <person name="Barry K."/>
            <person name="Riley R."/>
            <person name="Grigoriev I.V."/>
            <person name="Henrissat B."/>
            <person name="Kues U."/>
            <person name="Berka R.M."/>
            <person name="Martinez A.T."/>
            <person name="Covert S.F."/>
            <person name="Blanchette R.A."/>
            <person name="Cullen D."/>
        </authorList>
    </citation>
    <scope>NUCLEOTIDE SEQUENCE [LARGE SCALE GENOMIC DNA]</scope>
    <source>
        <strain evidence="16 17">11061_1 CR5-6</strain>
    </source>
</reference>
<dbReference type="GO" id="GO:0016705">
    <property type="term" value="F:oxidoreductase activity, acting on paired donors, with incorporation or reduction of molecular oxygen"/>
    <property type="evidence" value="ECO:0007669"/>
    <property type="project" value="InterPro"/>
</dbReference>
<dbReference type="SUPFAM" id="SSF48264">
    <property type="entry name" value="Cytochrome P450"/>
    <property type="match status" value="1"/>
</dbReference>
<dbReference type="InterPro" id="IPR017972">
    <property type="entry name" value="Cyt_P450_CS"/>
</dbReference>
<dbReference type="CDD" id="cd11065">
    <property type="entry name" value="CYP64-like"/>
    <property type="match status" value="1"/>
</dbReference>
<evidence type="ECO:0000256" key="4">
    <source>
        <dbReference type="ARBA" id="ARBA00010617"/>
    </source>
</evidence>
<keyword evidence="9 14" id="KW-0560">Oxidoreductase</keyword>
<dbReference type="Pfam" id="PF00067">
    <property type="entry name" value="p450"/>
    <property type="match status" value="1"/>
</dbReference>
<keyword evidence="11 14" id="KW-0503">Monooxygenase</keyword>
<accession>A0A0C3NES2</accession>
<dbReference type="PROSITE" id="PS00086">
    <property type="entry name" value="CYTOCHROME_P450"/>
    <property type="match status" value="1"/>
</dbReference>
<dbReference type="GO" id="GO:0016020">
    <property type="term" value="C:membrane"/>
    <property type="evidence" value="ECO:0007669"/>
    <property type="project" value="UniProtKB-SubCell"/>
</dbReference>
<evidence type="ECO:0000256" key="9">
    <source>
        <dbReference type="ARBA" id="ARBA00023002"/>
    </source>
</evidence>
<evidence type="ECO:0000256" key="6">
    <source>
        <dbReference type="ARBA" id="ARBA00022692"/>
    </source>
</evidence>
<dbReference type="InterPro" id="IPR002401">
    <property type="entry name" value="Cyt_P450_E_grp-I"/>
</dbReference>
<evidence type="ECO:0000256" key="1">
    <source>
        <dbReference type="ARBA" id="ARBA00001971"/>
    </source>
</evidence>
<dbReference type="PANTHER" id="PTHR46300:SF7">
    <property type="entry name" value="P450, PUTATIVE (EUROFUNG)-RELATED"/>
    <property type="match status" value="1"/>
</dbReference>
<dbReference type="GO" id="GO:0020037">
    <property type="term" value="F:heme binding"/>
    <property type="evidence" value="ECO:0007669"/>
    <property type="project" value="InterPro"/>
</dbReference>
<keyword evidence="12 15" id="KW-0472">Membrane</keyword>
<keyword evidence="5 13" id="KW-0349">Heme</keyword>
<protein>
    <recommendedName>
        <fullName evidence="18">Cytochrome P450</fullName>
    </recommendedName>
</protein>
<dbReference type="GO" id="GO:0004497">
    <property type="term" value="F:monooxygenase activity"/>
    <property type="evidence" value="ECO:0007669"/>
    <property type="project" value="UniProtKB-KW"/>
</dbReference>
<evidence type="ECO:0000313" key="17">
    <source>
        <dbReference type="Proteomes" id="UP000053257"/>
    </source>
</evidence>
<dbReference type="PRINTS" id="PR00385">
    <property type="entry name" value="P450"/>
</dbReference>
<dbReference type="PANTHER" id="PTHR46300">
    <property type="entry name" value="P450, PUTATIVE (EUROFUNG)-RELATED-RELATED"/>
    <property type="match status" value="1"/>
</dbReference>
<evidence type="ECO:0000256" key="2">
    <source>
        <dbReference type="ARBA" id="ARBA00004167"/>
    </source>
</evidence>
<name>A0A0C3NES2_PHLG1</name>
<gene>
    <name evidence="16" type="ORF">PHLGIDRAFT_121846</name>
</gene>
<dbReference type="InterPro" id="IPR001128">
    <property type="entry name" value="Cyt_P450"/>
</dbReference>
<keyword evidence="17" id="KW-1185">Reference proteome</keyword>
<evidence type="ECO:0000313" key="16">
    <source>
        <dbReference type="EMBL" id="KIP03144.1"/>
    </source>
</evidence>
<dbReference type="EMBL" id="KN840631">
    <property type="protein sequence ID" value="KIP03144.1"/>
    <property type="molecule type" value="Genomic_DNA"/>
</dbReference>
<comment type="cofactor">
    <cofactor evidence="1 13">
        <name>heme</name>
        <dbReference type="ChEBI" id="CHEBI:30413"/>
    </cofactor>
</comment>
<proteinExistence type="inferred from homology"/>
<comment type="similarity">
    <text evidence="4 14">Belongs to the cytochrome P450 family.</text>
</comment>
<dbReference type="InterPro" id="IPR050364">
    <property type="entry name" value="Cytochrome_P450_fung"/>
</dbReference>
<evidence type="ECO:0008006" key="18">
    <source>
        <dbReference type="Google" id="ProtNLM"/>
    </source>
</evidence>
<feature type="binding site" description="axial binding residue" evidence="13">
    <location>
        <position position="439"/>
    </location>
    <ligand>
        <name>heme</name>
        <dbReference type="ChEBI" id="CHEBI:30413"/>
    </ligand>
    <ligandPart>
        <name>Fe</name>
        <dbReference type="ChEBI" id="CHEBI:18248"/>
    </ligandPart>
</feature>
<dbReference type="Gene3D" id="1.10.630.10">
    <property type="entry name" value="Cytochrome P450"/>
    <property type="match status" value="1"/>
</dbReference>
<evidence type="ECO:0000256" key="11">
    <source>
        <dbReference type="ARBA" id="ARBA00023033"/>
    </source>
</evidence>
<comment type="subcellular location">
    <subcellularLocation>
        <location evidence="2">Membrane</location>
        <topology evidence="2">Single-pass membrane protein</topology>
    </subcellularLocation>
</comment>
<evidence type="ECO:0000256" key="5">
    <source>
        <dbReference type="ARBA" id="ARBA00022617"/>
    </source>
</evidence>
<dbReference type="AlphaFoldDB" id="A0A0C3NES2"/>
<evidence type="ECO:0000256" key="3">
    <source>
        <dbReference type="ARBA" id="ARBA00005179"/>
    </source>
</evidence>
<evidence type="ECO:0000256" key="14">
    <source>
        <dbReference type="RuleBase" id="RU000461"/>
    </source>
</evidence>
<dbReference type="OrthoDB" id="2789670at2759"/>
<keyword evidence="10 13" id="KW-0408">Iron</keyword>
<dbReference type="Proteomes" id="UP000053257">
    <property type="component" value="Unassembled WGS sequence"/>
</dbReference>
<dbReference type="PRINTS" id="PR00463">
    <property type="entry name" value="EP450I"/>
</dbReference>
<keyword evidence="7 13" id="KW-0479">Metal-binding</keyword>
<dbReference type="InterPro" id="IPR036396">
    <property type="entry name" value="Cyt_P450_sf"/>
</dbReference>
<dbReference type="STRING" id="745531.A0A0C3NES2"/>
<feature type="transmembrane region" description="Helical" evidence="15">
    <location>
        <begin position="6"/>
        <end position="22"/>
    </location>
</feature>
<evidence type="ECO:0000256" key="13">
    <source>
        <dbReference type="PIRSR" id="PIRSR602401-1"/>
    </source>
</evidence>
<comment type="pathway">
    <text evidence="3">Secondary metabolite biosynthesis.</text>
</comment>